<keyword evidence="2" id="KW-0964">Secreted</keyword>
<dbReference type="SUPFAM" id="SSF50494">
    <property type="entry name" value="Trypsin-like serine proteases"/>
    <property type="match status" value="1"/>
</dbReference>
<evidence type="ECO:0000313" key="9">
    <source>
        <dbReference type="Proteomes" id="UP001163255"/>
    </source>
</evidence>
<name>A0ABY6GU63_9GAMM</name>
<dbReference type="SMART" id="SM00020">
    <property type="entry name" value="Tryp_SPc"/>
    <property type="match status" value="1"/>
</dbReference>
<gene>
    <name evidence="8" type="ORF">NX720_22520</name>
</gene>
<dbReference type="Proteomes" id="UP001163255">
    <property type="component" value="Chromosome"/>
</dbReference>
<dbReference type="PROSITE" id="PS00135">
    <property type="entry name" value="TRYPSIN_SER"/>
    <property type="match status" value="1"/>
</dbReference>
<dbReference type="GO" id="GO:0008233">
    <property type="term" value="F:peptidase activity"/>
    <property type="evidence" value="ECO:0007669"/>
    <property type="project" value="UniProtKB-KW"/>
</dbReference>
<dbReference type="PANTHER" id="PTHR24264:SF65">
    <property type="entry name" value="SRCR DOMAIN-CONTAINING PROTEIN"/>
    <property type="match status" value="1"/>
</dbReference>
<evidence type="ECO:0000256" key="4">
    <source>
        <dbReference type="ARBA" id="ARBA00022801"/>
    </source>
</evidence>
<keyword evidence="4 6" id="KW-0378">Hydrolase</keyword>
<keyword evidence="6" id="KW-0720">Serine protease</keyword>
<dbReference type="PROSITE" id="PS00134">
    <property type="entry name" value="TRYPSIN_HIS"/>
    <property type="match status" value="1"/>
</dbReference>
<dbReference type="InterPro" id="IPR018114">
    <property type="entry name" value="TRYPSIN_HIS"/>
</dbReference>
<evidence type="ECO:0000256" key="1">
    <source>
        <dbReference type="ARBA" id="ARBA00004613"/>
    </source>
</evidence>
<dbReference type="InterPro" id="IPR001314">
    <property type="entry name" value="Peptidase_S1A"/>
</dbReference>
<accession>A0ABY6GU63</accession>
<reference evidence="8" key="1">
    <citation type="submission" date="2022-10" db="EMBL/GenBank/DDBJ databases">
        <title>Completed Genome Sequence of two octocoral isolated bacterium, Endozoicomonas euniceicola EF212T and Endozoicomonas gorgoniicola PS125T.</title>
        <authorList>
            <person name="Chiou Y.-J."/>
            <person name="Chen Y.-H."/>
        </authorList>
    </citation>
    <scope>NUCLEOTIDE SEQUENCE</scope>
    <source>
        <strain evidence="8">EF212</strain>
    </source>
</reference>
<evidence type="ECO:0000256" key="2">
    <source>
        <dbReference type="ARBA" id="ARBA00022525"/>
    </source>
</evidence>
<organism evidence="8 9">
    <name type="scientific">Endozoicomonas euniceicola</name>
    <dbReference type="NCBI Taxonomy" id="1234143"/>
    <lineage>
        <taxon>Bacteria</taxon>
        <taxon>Pseudomonadati</taxon>
        <taxon>Pseudomonadota</taxon>
        <taxon>Gammaproteobacteria</taxon>
        <taxon>Oceanospirillales</taxon>
        <taxon>Endozoicomonadaceae</taxon>
        <taxon>Endozoicomonas</taxon>
    </lineage>
</organism>
<dbReference type="CDD" id="cd00190">
    <property type="entry name" value="Tryp_SPc"/>
    <property type="match status" value="1"/>
</dbReference>
<evidence type="ECO:0000256" key="3">
    <source>
        <dbReference type="ARBA" id="ARBA00022670"/>
    </source>
</evidence>
<dbReference type="RefSeq" id="WP_262597674.1">
    <property type="nucleotide sequence ID" value="NZ_CP103300.1"/>
</dbReference>
<dbReference type="InterPro" id="IPR009003">
    <property type="entry name" value="Peptidase_S1_PA"/>
</dbReference>
<evidence type="ECO:0000256" key="6">
    <source>
        <dbReference type="RuleBase" id="RU363034"/>
    </source>
</evidence>
<keyword evidence="3 6" id="KW-0645">Protease</keyword>
<dbReference type="GO" id="GO:0006508">
    <property type="term" value="P:proteolysis"/>
    <property type="evidence" value="ECO:0007669"/>
    <property type="project" value="UniProtKB-KW"/>
</dbReference>
<keyword evidence="9" id="KW-1185">Reference proteome</keyword>
<dbReference type="InterPro" id="IPR050127">
    <property type="entry name" value="Serine_Proteases_S1"/>
</dbReference>
<dbReference type="PRINTS" id="PR00722">
    <property type="entry name" value="CHYMOTRYPSIN"/>
</dbReference>
<dbReference type="PROSITE" id="PS50240">
    <property type="entry name" value="TRYPSIN_DOM"/>
    <property type="match status" value="1"/>
</dbReference>
<dbReference type="InterPro" id="IPR001254">
    <property type="entry name" value="Trypsin_dom"/>
</dbReference>
<dbReference type="PANTHER" id="PTHR24264">
    <property type="entry name" value="TRYPSIN-RELATED"/>
    <property type="match status" value="1"/>
</dbReference>
<evidence type="ECO:0000313" key="8">
    <source>
        <dbReference type="EMBL" id="UYM15583.1"/>
    </source>
</evidence>
<dbReference type="EMBL" id="CP103300">
    <property type="protein sequence ID" value="UYM15583.1"/>
    <property type="molecule type" value="Genomic_DNA"/>
</dbReference>
<proteinExistence type="predicted"/>
<dbReference type="Gene3D" id="2.40.10.10">
    <property type="entry name" value="Trypsin-like serine proteases"/>
    <property type="match status" value="1"/>
</dbReference>
<dbReference type="InterPro" id="IPR033116">
    <property type="entry name" value="TRYPSIN_SER"/>
</dbReference>
<dbReference type="Pfam" id="PF00089">
    <property type="entry name" value="Trypsin"/>
    <property type="match status" value="1"/>
</dbReference>
<protein>
    <submittedName>
        <fullName evidence="8">Serine protease</fullName>
    </submittedName>
</protein>
<dbReference type="InterPro" id="IPR043504">
    <property type="entry name" value="Peptidase_S1_PA_chymotrypsin"/>
</dbReference>
<evidence type="ECO:0000259" key="7">
    <source>
        <dbReference type="PROSITE" id="PS50240"/>
    </source>
</evidence>
<comment type="subcellular location">
    <subcellularLocation>
        <location evidence="1">Secreted</location>
    </subcellularLocation>
</comment>
<sequence length="283" mass="31672">MKSSVSTGVLPSVLKIKKYAETSDFSCSAVLVHRSWAMTAAHCLDGNKEKALSKFVKISFLDTAEDKVMVRTSRLYVRHPDYKDESNRNDIAFILLDKPVDNITPVKIDWSNISDHVIELTKPEADVCGWGRKEARKDVDPDRLQCASLNLVSGRVCNELYNPYKDRGLISLSDSELCAGNVLHKKDACYGDSGGPLFQNKINPKTGEAEAYLIGIVTHGDRCAKRQKPGVYARLSHFEHFGRCILEDGVECDYVWNSLTKRQREKAAAIFNSHSDSSIRQSD</sequence>
<evidence type="ECO:0000256" key="5">
    <source>
        <dbReference type="ARBA" id="ARBA00023157"/>
    </source>
</evidence>
<keyword evidence="5" id="KW-1015">Disulfide bond</keyword>
<feature type="domain" description="Peptidase S1" evidence="7">
    <location>
        <begin position="1"/>
        <end position="260"/>
    </location>
</feature>